<dbReference type="InterPro" id="IPR058034">
    <property type="entry name" value="BigA_beta"/>
</dbReference>
<keyword evidence="4" id="KW-1185">Reference proteome</keyword>
<dbReference type="eggNOG" id="COG3210">
    <property type="taxonomic scope" value="Bacteria"/>
</dbReference>
<dbReference type="Proteomes" id="UP000000845">
    <property type="component" value="Chromosome"/>
</dbReference>
<accession>D1AHU7</accession>
<reference evidence="4" key="1">
    <citation type="submission" date="2009-09" db="EMBL/GenBank/DDBJ databases">
        <title>The complete chromosome of Sebaldella termitidis ATCC 33386.</title>
        <authorList>
            <consortium name="US DOE Joint Genome Institute (JGI-PGF)"/>
            <person name="Lucas S."/>
            <person name="Copeland A."/>
            <person name="Lapidus A."/>
            <person name="Glavina del Rio T."/>
            <person name="Dalin E."/>
            <person name="Tice H."/>
            <person name="Bruce D."/>
            <person name="Goodwin L."/>
            <person name="Pitluck S."/>
            <person name="Kyrpides N."/>
            <person name="Mavromatis K."/>
            <person name="Ivanova N."/>
            <person name="Mikhailova N."/>
            <person name="Sims D."/>
            <person name="Meincke L."/>
            <person name="Brettin T."/>
            <person name="Detter J.C."/>
            <person name="Han C."/>
            <person name="Larimer F."/>
            <person name="Land M."/>
            <person name="Hauser L."/>
            <person name="Markowitz V."/>
            <person name="Cheng J.F."/>
            <person name="Hugenholtz P."/>
            <person name="Woyke T."/>
            <person name="Wu D."/>
            <person name="Eisen J.A."/>
        </authorList>
    </citation>
    <scope>NUCLEOTIDE SEQUENCE [LARGE SCALE GENOMIC DNA]</scope>
    <source>
        <strain evidence="4">ATCC 33386 / NCTC 11300</strain>
    </source>
</reference>
<dbReference type="Gene3D" id="2.160.20.20">
    <property type="match status" value="1"/>
</dbReference>
<dbReference type="InterPro" id="IPR036709">
    <property type="entry name" value="Autotransporte_beta_dom_sf"/>
</dbReference>
<dbReference type="KEGG" id="str:Sterm_1469"/>
<dbReference type="STRING" id="526218.Sterm_1469"/>
<evidence type="ECO:0000256" key="1">
    <source>
        <dbReference type="SAM" id="SignalP"/>
    </source>
</evidence>
<organism evidence="3 4">
    <name type="scientific">Sebaldella termitidis (strain ATCC 33386 / NCTC 11300)</name>
    <dbReference type="NCBI Taxonomy" id="526218"/>
    <lineage>
        <taxon>Bacteria</taxon>
        <taxon>Fusobacteriati</taxon>
        <taxon>Fusobacteriota</taxon>
        <taxon>Fusobacteriia</taxon>
        <taxon>Fusobacteriales</taxon>
        <taxon>Leptotrichiaceae</taxon>
        <taxon>Sebaldella</taxon>
    </lineage>
</organism>
<dbReference type="eggNOG" id="COG3266">
    <property type="taxonomic scope" value="Bacteria"/>
</dbReference>
<protein>
    <submittedName>
        <fullName evidence="3">Outer membrane autotransporter barrel domain protein</fullName>
    </submittedName>
</protein>
<dbReference type="EMBL" id="CP001739">
    <property type="protein sequence ID" value="ACZ08331.1"/>
    <property type="molecule type" value="Genomic_DNA"/>
</dbReference>
<dbReference type="InterPro" id="IPR006626">
    <property type="entry name" value="PbH1"/>
</dbReference>
<dbReference type="SMART" id="SM00710">
    <property type="entry name" value="PbH1"/>
    <property type="match status" value="8"/>
</dbReference>
<dbReference type="SMART" id="SM00869">
    <property type="entry name" value="Autotransporter"/>
    <property type="match status" value="1"/>
</dbReference>
<feature type="domain" description="Autotransporter" evidence="2">
    <location>
        <begin position="3404"/>
        <end position="3689"/>
    </location>
</feature>
<dbReference type="SUPFAM" id="SSF103515">
    <property type="entry name" value="Autotransporter"/>
    <property type="match status" value="1"/>
</dbReference>
<feature type="chain" id="PRO_5003019697" evidence="1">
    <location>
        <begin position="24"/>
        <end position="3689"/>
    </location>
</feature>
<dbReference type="PROSITE" id="PS51208">
    <property type="entry name" value="AUTOTRANSPORTER"/>
    <property type="match status" value="1"/>
</dbReference>
<gene>
    <name evidence="3" type="ordered locus">Sterm_1469</name>
</gene>
<dbReference type="Pfam" id="PF25783">
    <property type="entry name" value="BigA_beta"/>
    <property type="match status" value="1"/>
</dbReference>
<dbReference type="InterPro" id="IPR005546">
    <property type="entry name" value="Autotransporte_beta"/>
</dbReference>
<dbReference type="RefSeq" id="WP_012860927.1">
    <property type="nucleotide sequence ID" value="NC_013517.1"/>
</dbReference>
<name>D1AHU7_SEBTE</name>
<dbReference type="HOGENOM" id="CLU_224450_0_0_0"/>
<dbReference type="eggNOG" id="COG4625">
    <property type="taxonomic scope" value="Bacteria"/>
</dbReference>
<sequence>MKKPKRNKRLLMSFLAINTLVTAYTGTNQSLTTTKTDRLYNSIVKNIQTGKTNKDNYKLIENILKKKNKELKDLYVQGDYIVKPEYLEWQIFFSGYYEEYNKDVDNTGENALYHSNPEHGTSGYYDANGVYVATGRTSGLFGKAYQPPQEGKEIRMGVNITLRDMKKEAINLSVGNVDVAEVTPLTMNVTPPEVKDLPEISVGTYGGITTPSISIPTVNPISIGTITASSPGAISTPTITPFEVTVPTAPTVKEPVVGEIMAPSAPATPTAPTVTAVAFNPVTPNVATPNTTTPPNLTFVPTGFGQPSGYSYNTGSTSGIFNNYDRYDAAGTTITVNSSGGSNFSGSITYYQGATPLTTAASANISANQDAFINHVDNRDVNINGTYTVNNLNRNYGTIRFVSYNPYMVQTTDRTVNFNGVLNLNGINSATCNLASGCVLVGIEHQLLFGNGGGTSAAMLTSRSTFDNTGTINITGGNQTIAIMIDSEGTQSPFRSYTRNSGTIIIAGSENIGIDFGAYYNSAQIGGTYTAGELAGKPVTGHPNVEVQPGNININGSQNYGVRVQNLIGKGRYSDITADYYRYSLINGSNGVIRVNGDKNVGISFSQYIRPDGSTDPIGNVSNLRIVLNGTDGVGFLRREDYAATQTDNMVLTGTHIQQLDFGTSASGGVLIRSDFGKIILDRDISVSSGGANNTVIQSNGTGTSVELNAGRTITLGTGTTAFTGMLASNSGALANRGTITVNRNLSQGIAILASSSGTNSGTITVGGNTATGVYNAGTFNMTAGSINVSNSGIGIYAAGGATTSLTSGTITASSGSAAIYANNATVGLGSGFSTTINNGGLLFYRGGTGNLSVTGTSTANINSGGTAFYLSGGTVASLGNLVSSGNLALNMASGSSLVGWDSPSTPIQSSAMPTLLSVSSITNTTVTGSGYNNFLINKATVDINNAVNLDTYAGKYYDKVDFVSSNVGVSSGGSLTGTNSNQIGIAQRSYNGATVGSINLTNSGTISMSGSDSTGIAGDFATITNNAAGIITISGNKSTGIFSANGSLTKNSGIINVNTSGAGNSSVGIYGSNNFGGSAATYGDQKINITNDGTIRYGGSLTSDGIGIYVKNNNANKSDALITLNGSSNIDMTGSKSGVGIFADKALINIAAGKIKAGENTTGIYAENGTEISTTGGTIDIYEKGVGIYLAGSSKYNSGTGKFVLYEEGGAVFGLENGSVFNITTANIDNTTYGGGSALSFVLGSVGKKAYTHNSVINLGAIDNATLLGTKGGVITLGTSSDLQSTGKSVVGIGAGSIKDSSVAGTREITNSGNIKLTGEGSTGIYVKDGARALNNATGANALTISDSSVGMFATGAATTAENSGNILAGTGSVGMYSAATGAGSGIFLTGGSIKSYETVPGTPDEKVTGMYIKASSNGSQSGGTIQLEGKESTGIYNEGTYALSNGAITMKSEKGVGIYATSGSTTNISNGTISAENGSVALYADKSTINISGGNFVIGNAGLLFYNYPSAGTGRGSLYMTGSANATINSGGMAFYIEGGASSNIATELSSLVGSSGSGNKLNITMNSGSNLIRWNAPTGGSINLSSISSLSSSIANVTVTGSNYNTLSINKGELVIDENVALTGTGNAYNGVEMSQSKVTLASGYNITGALDGQIGIAQINPGTLSDVSITNNGTITLSGKKSTGLALDHGYITNTGTIEVTNPGITGEGSLGIFSANDTVTVNNGAINVSGIESVGIYGANDFVAGTPASYGTRKIDITHNNIITLTDSKNNYGIYLNNTAVPQSDSNLVLGSGSKIIMGNNTVTDRSIGITLKNSTLTNNGGTIEVGKNGVGIYAENSKVTGSGGVTKLLEKSVAYTLEGNIDFNAAVGTVEFNGNNTTDASAIYSIGDNSGANTLAFNTGDIKVNVTNGGILTVGNIGKNRVLTLNNKIEVGNPSAGTITGSILGLTESKITLGTSSQLITENAMTGVSAAGASSAGGYEVTNQGKITIGKEAAGIYVSDGAEALNDSGQITIGEKAVGMYAMTSGAASSKAVNTGLITLNGESALGLYGKSSGTGTVEIENTGSIVSAQDSSSNYYIKTLGMVLESAKITAKNSGIIDLRGNNSIGVYNKDGNFTMTAGSVYVDGEKSVGVYASTNPGGTTTISSGTIEARGAGSIGLYAEKAAGGNTTINIGNGTNIKASNGALAFYTSLDGSNNPTGHFNVVSGTATAEIGANGTAFYYKGLNNPTDIKTFLTNMFTGTGTLNLKLTDSSSKMMILEPTGGGTMLLSSLGGGGTPLLPTNVTIDAGSVSDYKILQVNKGTLSINQNVDLDNVNDAYNRTDFSSSNVTLESGINMTSNSPSKIAIAQKSYTGALRSDIKLINAGGSIILQGEKSVGIVADFGEISNNAGGVIEVAGKDGIAIISANGSYAVNSGTVRIGEAGVGMYGANALDTGNIPTYGDQKIELENHGLIQGLAGSKKAYGIIADNKLLTQADSKVTLGSGSNIDMSASEGGIGVYTNNSGLTVNGIMKTGKDGVGIFAKDSAVTINGLNLELSGNNSLGLYTAGNTATTVSGPVNALITGTDAVLFNFESTGAVNGLGTNLVINGGSTGTFSLGAIKNSVFDFSNAAANTVNLGSGNASTGINAVNSAVRYGTNVTVNGSATSQTGMALDGISAGFIGGYTNYEGVNEGQISLSGIKSVGIYGKNGARVINTGGITVGDNSAGVFVKDGGEIKNTGIITIGANSQGLALKNGVGIDNSNTISSTQGKAIGIYSENISGNVESSGIINLSGDKSIGIYSKGTAAQINNTGSIIIGPSSDEKDPGMGIYYDNTAGTTINSNIITVGDKSLGIYNKANTGTINQTGALSVGKGGTGIYTNGGILNISGTISVDDAFDPSRNSVGVYGNGVTVINDSTATVSIGNDSFGYLLNTAGSSFTNTGGAVTLNTNGVYVHAKDSVIQNYNSITMLGRENIAIYTEGGTVANYASIQSTGSAADIGNIAIYNNGGSVDNYGNIQVGHSDIVSKFDPTLNKYAVGIYGVDSSVTNHSGAVVRVGKDGIGIYGGKTDGNPLIPVIKNMGDIVSSEENAQGMYIVGASGINSGTIHLTGDNSTGIVAEGATITNDTTGRIIMDGDNSTGVFLTSGSVLYNKGTIEINGANSVGVQKDTAGVTIAEGDNSAHIILGSGAVNSNLVQQSGKGYTKPSIRNAGLIKVNDNFTIDGFNMIIEPDLTSHKAEAYVDSIGENYMFVVNNTYLDVKGDLTVSANDTIIIKPTFTKGTSANVYKLENAITAGGQIKLTDGKTNIKSGSLTWEITPVDTTNGYDLYAQKIDYDNFTSGLWYEDFGRALDEKYLTPAGEYERKEIFEKIDAITNEKDFRNAMASLAGDIYANMNQREYDIARAFENSLDLMANSTNNTKENVKLNVIAGKGKNKEETDGVIGYDYTTTGVLALREVERTYRHTFGYSLGYMHTEYDFDDIGNSEEKAETIQLGFHNKYAANGWKLRNDLTGRVSFHNTERSILWENNAPSELEASYETYSVTLDNILGREFELSKKLSIVPYGALKAMYMTRPSFSESGLERLEVEGNDAWSVKPRAGVELKAAVPLGAQSAWQVKGTLDFAYEYELADLNEREKARLIVVEDSYHKLSKPQDEKGTFRTRASIGVEVEDRYGIFLTGEYTAGNDDRDDYRAGVTLKAIF</sequence>
<evidence type="ECO:0000259" key="2">
    <source>
        <dbReference type="PROSITE" id="PS51208"/>
    </source>
</evidence>
<evidence type="ECO:0000313" key="4">
    <source>
        <dbReference type="Proteomes" id="UP000000845"/>
    </source>
</evidence>
<dbReference type="InterPro" id="IPR012332">
    <property type="entry name" value="Autotransporter_pectin_lyase_C"/>
</dbReference>
<feature type="signal peptide" evidence="1">
    <location>
        <begin position="1"/>
        <end position="23"/>
    </location>
</feature>
<proteinExistence type="predicted"/>
<reference evidence="3 4" key="2">
    <citation type="journal article" date="2010" name="Stand. Genomic Sci.">
        <title>Complete genome sequence of Sebaldella termitidis type strain (NCTC 11300).</title>
        <authorList>
            <person name="Harmon-Smith M."/>
            <person name="Celia L."/>
            <person name="Chertkov O."/>
            <person name="Lapidus A."/>
            <person name="Copeland A."/>
            <person name="Glavina Del Rio T."/>
            <person name="Nolan M."/>
            <person name="Lucas S."/>
            <person name="Tice H."/>
            <person name="Cheng J.F."/>
            <person name="Han C."/>
            <person name="Detter J.C."/>
            <person name="Bruce D."/>
            <person name="Goodwin L."/>
            <person name="Pitluck S."/>
            <person name="Pati A."/>
            <person name="Liolios K."/>
            <person name="Ivanova N."/>
            <person name="Mavromatis K."/>
            <person name="Mikhailova N."/>
            <person name="Chen A."/>
            <person name="Palaniappan K."/>
            <person name="Land M."/>
            <person name="Hauser L."/>
            <person name="Chang Y.J."/>
            <person name="Jeffries C.D."/>
            <person name="Brettin T."/>
            <person name="Goker M."/>
            <person name="Beck B."/>
            <person name="Bristow J."/>
            <person name="Eisen J.A."/>
            <person name="Markowitz V."/>
            <person name="Hugenholtz P."/>
            <person name="Kyrpides N.C."/>
            <person name="Klenk H.P."/>
            <person name="Chen F."/>
        </authorList>
    </citation>
    <scope>NUCLEOTIDE SEQUENCE [LARGE SCALE GENOMIC DNA]</scope>
    <source>
        <strain evidence="4">ATCC 33386 / NCTC 11300</strain>
    </source>
</reference>
<keyword evidence="1" id="KW-0732">Signal</keyword>
<evidence type="ECO:0000313" key="3">
    <source>
        <dbReference type="EMBL" id="ACZ08331.1"/>
    </source>
</evidence>